<reference evidence="1 2" key="1">
    <citation type="submission" date="2023-09" db="EMBL/GenBank/DDBJ databases">
        <authorList>
            <person name="Rey-Velasco X."/>
        </authorList>
    </citation>
    <scope>NUCLEOTIDE SEQUENCE [LARGE SCALE GENOMIC DNA]</scope>
    <source>
        <strain evidence="1 2">F394</strain>
    </source>
</reference>
<accession>A0ABU3BR30</accession>
<proteinExistence type="predicted"/>
<dbReference type="RefSeq" id="WP_311663087.1">
    <property type="nucleotide sequence ID" value="NZ_JAVRHT010000016.1"/>
</dbReference>
<evidence type="ECO:0000313" key="1">
    <source>
        <dbReference type="EMBL" id="MDT0631743.1"/>
    </source>
</evidence>
<name>A0ABU3BR30_9BACT</name>
<keyword evidence="2" id="KW-1185">Reference proteome</keyword>
<organism evidence="1 2">
    <name type="scientific">Rubrivirga litoralis</name>
    <dbReference type="NCBI Taxonomy" id="3075598"/>
    <lineage>
        <taxon>Bacteria</taxon>
        <taxon>Pseudomonadati</taxon>
        <taxon>Rhodothermota</taxon>
        <taxon>Rhodothermia</taxon>
        <taxon>Rhodothermales</taxon>
        <taxon>Rubricoccaceae</taxon>
        <taxon>Rubrivirga</taxon>
    </lineage>
</organism>
<sequence length="329" mass="33970">MNDAPPRPHSLLAGRPHTNSPIYRLPVLLLVLAAPLGPGGAAQEAPRPAPPAPTWTERVAALETPAVRRRIAAVNVGGTAALVLGRGVLEGGVRDAGDGAEALAWGAAAGAAFYGAKVAAGRGRPALGYGVAILAASVAENAAGRAGPFSHLRVPLGPIDLRLRTPFARAGRRSGVRGGVEDVAFELDPLALVASVAVPLSGGRPRLRRGVPVWELDDLGGRPGYTRRGRTMGRTVLVEADAAPLVLAHETIHRIQGMQTAAVTPFGTLGAIVPGARATAAGGAVAADVRAEWFYGVQVALWLSLADYLDRWPEVEARALDEPPRESGP</sequence>
<gene>
    <name evidence="1" type="ORF">RM540_08295</name>
</gene>
<evidence type="ECO:0000313" key="2">
    <source>
        <dbReference type="Proteomes" id="UP001267426"/>
    </source>
</evidence>
<comment type="caution">
    <text evidence="1">The sequence shown here is derived from an EMBL/GenBank/DDBJ whole genome shotgun (WGS) entry which is preliminary data.</text>
</comment>
<dbReference type="Proteomes" id="UP001267426">
    <property type="component" value="Unassembled WGS sequence"/>
</dbReference>
<protein>
    <submittedName>
        <fullName evidence="1">Uncharacterized protein</fullName>
    </submittedName>
</protein>
<dbReference type="EMBL" id="JAVRHT010000016">
    <property type="protein sequence ID" value="MDT0631743.1"/>
    <property type="molecule type" value="Genomic_DNA"/>
</dbReference>